<organism evidence="1 2">
    <name type="scientific">Fervidibacillus albus</name>
    <dbReference type="NCBI Taxonomy" id="2980026"/>
    <lineage>
        <taxon>Bacteria</taxon>
        <taxon>Bacillati</taxon>
        <taxon>Bacillota</taxon>
        <taxon>Bacilli</taxon>
        <taxon>Bacillales</taxon>
        <taxon>Bacillaceae</taxon>
        <taxon>Fervidibacillus</taxon>
    </lineage>
</organism>
<proteinExistence type="predicted"/>
<dbReference type="AlphaFoldDB" id="A0A9E8LV96"/>
<accession>A0A9E8LV96</accession>
<name>A0A9E8LV96_9BACI</name>
<reference evidence="1" key="1">
    <citation type="submission" date="2022-09" db="EMBL/GenBank/DDBJ databases">
        <title>Complete Genomes of Fervidibacillus albus and Fervidibacillus halotolerans isolated from tidal flat sediments.</title>
        <authorList>
            <person name="Kwon K.K."/>
            <person name="Yang S.-H."/>
            <person name="Park M.J."/>
            <person name="Oh H.-M."/>
        </authorList>
    </citation>
    <scope>NUCLEOTIDE SEQUENCE</scope>
    <source>
        <strain evidence="1">MEBiC13591</strain>
    </source>
</reference>
<evidence type="ECO:0000313" key="1">
    <source>
        <dbReference type="EMBL" id="WAA10117.1"/>
    </source>
</evidence>
<dbReference type="Proteomes" id="UP001164718">
    <property type="component" value="Chromosome"/>
</dbReference>
<evidence type="ECO:0000313" key="2">
    <source>
        <dbReference type="Proteomes" id="UP001164718"/>
    </source>
</evidence>
<keyword evidence="2" id="KW-1185">Reference proteome</keyword>
<gene>
    <name evidence="1" type="ORF">OE104_01880</name>
</gene>
<sequence length="73" mass="8731">MRRKQWKNAKTVTKKVEQQLASTQYTYYTVVGEDDEFIYILTISDKTEDVRNLLENERSTITRLMKVKDIIDK</sequence>
<dbReference type="EMBL" id="CP106878">
    <property type="protein sequence ID" value="WAA10117.1"/>
    <property type="molecule type" value="Genomic_DNA"/>
</dbReference>
<dbReference type="RefSeq" id="WP_275417903.1">
    <property type="nucleotide sequence ID" value="NZ_CP106878.1"/>
</dbReference>
<protein>
    <submittedName>
        <fullName evidence="1">Uncharacterized protein</fullName>
    </submittedName>
</protein>
<dbReference type="KEGG" id="faf:OE104_01880"/>